<comment type="subcellular location">
    <subcellularLocation>
        <location evidence="1">Endoplasmic reticulum membrane</location>
        <topology evidence="1">Multi-pass membrane protein</topology>
    </subcellularLocation>
</comment>
<organism evidence="2 3">
    <name type="scientific">Aegilops tauschii subsp. strangulata</name>
    <name type="common">Goatgrass</name>
    <dbReference type="NCBI Taxonomy" id="200361"/>
    <lineage>
        <taxon>Eukaryota</taxon>
        <taxon>Viridiplantae</taxon>
        <taxon>Streptophyta</taxon>
        <taxon>Embryophyta</taxon>
        <taxon>Tracheophyta</taxon>
        <taxon>Spermatophyta</taxon>
        <taxon>Magnoliopsida</taxon>
        <taxon>Liliopsida</taxon>
        <taxon>Poales</taxon>
        <taxon>Poaceae</taxon>
        <taxon>BOP clade</taxon>
        <taxon>Pooideae</taxon>
        <taxon>Triticodae</taxon>
        <taxon>Triticeae</taxon>
        <taxon>Triticinae</taxon>
        <taxon>Aegilops</taxon>
    </lineage>
</organism>
<evidence type="ECO:0000256" key="1">
    <source>
        <dbReference type="RuleBase" id="RU365067"/>
    </source>
</evidence>
<protein>
    <recommendedName>
        <fullName evidence="1">Protein RFT1 homolog</fullName>
    </recommendedName>
</protein>
<comment type="function">
    <text evidence="1">Intramembrane glycolipid transporter that operates in the biosynthetic pathway of dolichol-linked oligosaccharides, the glycan precursors employed in protein asparagine (N)-glycosylation. The sequential addition of sugars to dolichol pyrophosphate produces dolichol-linked oligosaccharides containing fourteen sugars, including two GlcNAcs, nine mannoses and three glucoses. Once assembled, the oligosaccharide is transferred from the lipid to nascent proteins by oligosaccharyltransferases. The assembly of dolichol-linked oligosaccharides begins on the cytosolic side of the endoplasmic reticulum membrane and finishes in its lumen. RFT1 could mediate the translocation of the cytosolically oriented intermediate DolPP-GlcNAc2Man5, produced by ALG11, into the ER lumen where dolichol-linked oligosaccharides assembly continues. However, the intramembrane lipid transporter activity could not be confirmed in vitro.</text>
</comment>
<dbReference type="InterPro" id="IPR007594">
    <property type="entry name" value="RFT1"/>
</dbReference>
<evidence type="ECO:0000313" key="3">
    <source>
        <dbReference type="Proteomes" id="UP000015105"/>
    </source>
</evidence>
<reference evidence="3" key="2">
    <citation type="journal article" date="2017" name="Nat. Plants">
        <title>The Aegilops tauschii genome reveals multiple impacts of transposons.</title>
        <authorList>
            <person name="Zhao G."/>
            <person name="Zou C."/>
            <person name="Li K."/>
            <person name="Wang K."/>
            <person name="Li T."/>
            <person name="Gao L."/>
            <person name="Zhang X."/>
            <person name="Wang H."/>
            <person name="Yang Z."/>
            <person name="Liu X."/>
            <person name="Jiang W."/>
            <person name="Mao L."/>
            <person name="Kong X."/>
            <person name="Jiao Y."/>
            <person name="Jia J."/>
        </authorList>
    </citation>
    <scope>NUCLEOTIDE SEQUENCE [LARGE SCALE GENOMIC DNA]</scope>
    <source>
        <strain evidence="3">cv. AL8/78</strain>
    </source>
</reference>
<dbReference type="Pfam" id="PF04506">
    <property type="entry name" value="Rft-1"/>
    <property type="match status" value="1"/>
</dbReference>
<reference evidence="2" key="5">
    <citation type="journal article" date="2021" name="G3 (Bethesda)">
        <title>Aegilops tauschii genome assembly Aet v5.0 features greater sequence contiguity and improved annotation.</title>
        <authorList>
            <person name="Wang L."/>
            <person name="Zhu T."/>
            <person name="Rodriguez J.C."/>
            <person name="Deal K.R."/>
            <person name="Dubcovsky J."/>
            <person name="McGuire P.E."/>
            <person name="Lux T."/>
            <person name="Spannagl M."/>
            <person name="Mayer K.F.X."/>
            <person name="Baldrich P."/>
            <person name="Meyers B.C."/>
            <person name="Huo N."/>
            <person name="Gu Y.Q."/>
            <person name="Zhou H."/>
            <person name="Devos K.M."/>
            <person name="Bennetzen J.L."/>
            <person name="Unver T."/>
            <person name="Budak H."/>
            <person name="Gulick P.J."/>
            <person name="Galiba G."/>
            <person name="Kalapos B."/>
            <person name="Nelson D.R."/>
            <person name="Li P."/>
            <person name="You F.M."/>
            <person name="Luo M.C."/>
            <person name="Dvorak J."/>
        </authorList>
    </citation>
    <scope>NUCLEOTIDE SEQUENCE [LARGE SCALE GENOMIC DNA]</scope>
    <source>
        <strain evidence="2">cv. AL8/78</strain>
    </source>
</reference>
<dbReference type="GO" id="GO:0006488">
    <property type="term" value="P:dolichol-linked oligosaccharide biosynthetic process"/>
    <property type="evidence" value="ECO:0007669"/>
    <property type="project" value="InterPro"/>
</dbReference>
<reference evidence="2" key="3">
    <citation type="journal article" date="2017" name="Nature">
        <title>Genome sequence of the progenitor of the wheat D genome Aegilops tauschii.</title>
        <authorList>
            <person name="Luo M.C."/>
            <person name="Gu Y.Q."/>
            <person name="Puiu D."/>
            <person name="Wang H."/>
            <person name="Twardziok S.O."/>
            <person name="Deal K.R."/>
            <person name="Huo N."/>
            <person name="Zhu T."/>
            <person name="Wang L."/>
            <person name="Wang Y."/>
            <person name="McGuire P.E."/>
            <person name="Liu S."/>
            <person name="Long H."/>
            <person name="Ramasamy R.K."/>
            <person name="Rodriguez J.C."/>
            <person name="Van S.L."/>
            <person name="Yuan L."/>
            <person name="Wang Z."/>
            <person name="Xia Z."/>
            <person name="Xiao L."/>
            <person name="Anderson O.D."/>
            <person name="Ouyang S."/>
            <person name="Liang Y."/>
            <person name="Zimin A.V."/>
            <person name="Pertea G."/>
            <person name="Qi P."/>
            <person name="Bennetzen J.L."/>
            <person name="Dai X."/>
            <person name="Dawson M.W."/>
            <person name="Muller H.G."/>
            <person name="Kugler K."/>
            <person name="Rivarola-Duarte L."/>
            <person name="Spannagl M."/>
            <person name="Mayer K.F.X."/>
            <person name="Lu F.H."/>
            <person name="Bevan M.W."/>
            <person name="Leroy P."/>
            <person name="Li P."/>
            <person name="You F.M."/>
            <person name="Sun Q."/>
            <person name="Liu Z."/>
            <person name="Lyons E."/>
            <person name="Wicker T."/>
            <person name="Salzberg S.L."/>
            <person name="Devos K.M."/>
            <person name="Dvorak J."/>
        </authorList>
    </citation>
    <scope>NUCLEOTIDE SEQUENCE [LARGE SCALE GENOMIC DNA]</scope>
    <source>
        <strain evidence="2">cv. AL8/78</strain>
    </source>
</reference>
<dbReference type="AlphaFoldDB" id="A0A453G400"/>
<accession>A0A453G400</accession>
<dbReference type="Proteomes" id="UP000015105">
    <property type="component" value="Chromosome 3D"/>
</dbReference>
<dbReference type="Gramene" id="AET3Gv20877600.21">
    <property type="protein sequence ID" value="AET3Gv20877600.21"/>
    <property type="gene ID" value="AET3Gv20877600"/>
</dbReference>
<reference evidence="3" key="1">
    <citation type="journal article" date="2014" name="Science">
        <title>Ancient hybridizations among the ancestral genomes of bread wheat.</title>
        <authorList>
            <consortium name="International Wheat Genome Sequencing Consortium,"/>
            <person name="Marcussen T."/>
            <person name="Sandve S.R."/>
            <person name="Heier L."/>
            <person name="Spannagl M."/>
            <person name="Pfeifer M."/>
            <person name="Jakobsen K.S."/>
            <person name="Wulff B.B."/>
            <person name="Steuernagel B."/>
            <person name="Mayer K.F."/>
            <person name="Olsen O.A."/>
        </authorList>
    </citation>
    <scope>NUCLEOTIDE SEQUENCE [LARGE SCALE GENOMIC DNA]</scope>
    <source>
        <strain evidence="3">cv. AL8/78</strain>
    </source>
</reference>
<name>A0A453G400_AEGTS</name>
<evidence type="ECO:0000313" key="2">
    <source>
        <dbReference type="EnsemblPlants" id="AET3Gv20877600.21"/>
    </source>
</evidence>
<sequence length="60" mass="6763">KFVITDGIPTLFFELLKRNDASGRSHTAYALQLPLFINCVLFLSREGFRRACLRNNSGSS</sequence>
<comment type="similarity">
    <text evidence="1">Belongs to the RFT1 family.</text>
</comment>
<proteinExistence type="inferred from homology"/>
<dbReference type="GO" id="GO:0005789">
    <property type="term" value="C:endoplasmic reticulum membrane"/>
    <property type="evidence" value="ECO:0007669"/>
    <property type="project" value="UniProtKB-SubCell"/>
</dbReference>
<dbReference type="EnsemblPlants" id="AET3Gv20877600.21">
    <property type="protein sequence ID" value="AET3Gv20877600.21"/>
    <property type="gene ID" value="AET3Gv20877600"/>
</dbReference>
<reference evidence="2" key="4">
    <citation type="submission" date="2019-03" db="UniProtKB">
        <authorList>
            <consortium name="EnsemblPlants"/>
        </authorList>
    </citation>
    <scope>IDENTIFICATION</scope>
</reference>
<keyword evidence="3" id="KW-1185">Reference proteome</keyword>